<feature type="region of interest" description="Disordered" evidence="10">
    <location>
        <begin position="182"/>
        <end position="219"/>
    </location>
</feature>
<accession>A0AAD9DSY2</accession>
<dbReference type="GO" id="GO:0006508">
    <property type="term" value="P:proteolysis"/>
    <property type="evidence" value="ECO:0007669"/>
    <property type="project" value="InterPro"/>
</dbReference>
<evidence type="ECO:0000256" key="4">
    <source>
        <dbReference type="ARBA" id="ARBA00022729"/>
    </source>
</evidence>
<name>A0AAD9DSY2_9TELE</name>
<dbReference type="Gene3D" id="2.60.120.260">
    <property type="entry name" value="Galactose-binding domain-like"/>
    <property type="match status" value="1"/>
</dbReference>
<evidence type="ECO:0000313" key="14">
    <source>
        <dbReference type="Proteomes" id="UP001239994"/>
    </source>
</evidence>
<comment type="caution">
    <text evidence="13">The sequence shown here is derived from an EMBL/GenBank/DDBJ whole genome shotgun (WGS) entry which is preliminary data.</text>
</comment>
<keyword evidence="4" id="KW-0732">Signal</keyword>
<dbReference type="Gene3D" id="3.40.630.10">
    <property type="entry name" value="Zn peptidases"/>
    <property type="match status" value="1"/>
</dbReference>
<protein>
    <recommendedName>
        <fullName evidence="8">Inactive carboxypeptidase-like protein X2</fullName>
    </recommendedName>
</protein>
<evidence type="ECO:0000256" key="3">
    <source>
        <dbReference type="ARBA" id="ARBA00022525"/>
    </source>
</evidence>
<dbReference type="Proteomes" id="UP001239994">
    <property type="component" value="Unassembled WGS sequence"/>
</dbReference>
<dbReference type="PANTHER" id="PTHR11532:SF45">
    <property type="entry name" value="INACTIVE CARBOXYPEPTIDASE-LIKE PROTEIN X2"/>
    <property type="match status" value="1"/>
</dbReference>
<comment type="caution">
    <text evidence="9">Lacks conserved residue(s) required for the propagation of feature annotation.</text>
</comment>
<evidence type="ECO:0000256" key="2">
    <source>
        <dbReference type="ARBA" id="ARBA00005988"/>
    </source>
</evidence>
<dbReference type="CDD" id="cd03869">
    <property type="entry name" value="M14_CPX_like"/>
    <property type="match status" value="1"/>
</dbReference>
<comment type="function">
    <text evidence="7">May be involved in cell-cell interactions.</text>
</comment>
<evidence type="ECO:0000256" key="10">
    <source>
        <dbReference type="SAM" id="MobiDB-lite"/>
    </source>
</evidence>
<dbReference type="EMBL" id="JAROKS010000017">
    <property type="protein sequence ID" value="KAK1794160.1"/>
    <property type="molecule type" value="Genomic_DNA"/>
</dbReference>
<dbReference type="AlphaFoldDB" id="A0AAD9DSY2"/>
<dbReference type="InterPro" id="IPR000421">
    <property type="entry name" value="FA58C"/>
</dbReference>
<dbReference type="SMART" id="SM00631">
    <property type="entry name" value="Zn_pept"/>
    <property type="match status" value="1"/>
</dbReference>
<comment type="subcellular location">
    <subcellularLocation>
        <location evidence="1">Secreted</location>
    </subcellularLocation>
</comment>
<evidence type="ECO:0000259" key="11">
    <source>
        <dbReference type="PROSITE" id="PS50022"/>
    </source>
</evidence>
<keyword evidence="14" id="KW-1185">Reference proteome</keyword>
<dbReference type="InterPro" id="IPR050753">
    <property type="entry name" value="Peptidase_M14_domain"/>
</dbReference>
<keyword evidence="5" id="KW-1015">Disulfide bond</keyword>
<dbReference type="GO" id="GO:0004181">
    <property type="term" value="F:metallocarboxypeptidase activity"/>
    <property type="evidence" value="ECO:0007669"/>
    <property type="project" value="InterPro"/>
</dbReference>
<dbReference type="FunFam" id="2.60.40.1120:FF:000007">
    <property type="entry name" value="Carboxypeptidase X, M14 family member 2"/>
    <property type="match status" value="1"/>
</dbReference>
<dbReference type="Gene3D" id="2.60.40.1120">
    <property type="entry name" value="Carboxypeptidase-like, regulatory domain"/>
    <property type="match status" value="1"/>
</dbReference>
<feature type="domain" description="Peptidase M14" evidence="12">
    <location>
        <begin position="461"/>
        <end position="784"/>
    </location>
</feature>
<dbReference type="InterPro" id="IPR008969">
    <property type="entry name" value="CarboxyPept-like_regulatory"/>
</dbReference>
<evidence type="ECO:0000313" key="13">
    <source>
        <dbReference type="EMBL" id="KAK1794160.1"/>
    </source>
</evidence>
<dbReference type="PRINTS" id="PR00765">
    <property type="entry name" value="CRBOXYPTASEA"/>
</dbReference>
<gene>
    <name evidence="13" type="ORF">P4O66_011060</name>
</gene>
<evidence type="ECO:0000256" key="5">
    <source>
        <dbReference type="ARBA" id="ARBA00023157"/>
    </source>
</evidence>
<evidence type="ECO:0000256" key="6">
    <source>
        <dbReference type="ARBA" id="ARBA00023180"/>
    </source>
</evidence>
<comment type="similarity">
    <text evidence="2 9">Belongs to the peptidase M14 family.</text>
</comment>
<organism evidence="13 14">
    <name type="scientific">Electrophorus voltai</name>
    <dbReference type="NCBI Taxonomy" id="2609070"/>
    <lineage>
        <taxon>Eukaryota</taxon>
        <taxon>Metazoa</taxon>
        <taxon>Chordata</taxon>
        <taxon>Craniata</taxon>
        <taxon>Vertebrata</taxon>
        <taxon>Euteleostomi</taxon>
        <taxon>Actinopterygii</taxon>
        <taxon>Neopterygii</taxon>
        <taxon>Teleostei</taxon>
        <taxon>Ostariophysi</taxon>
        <taxon>Gymnotiformes</taxon>
        <taxon>Gymnotoidei</taxon>
        <taxon>Gymnotidae</taxon>
        <taxon>Electrophorus</taxon>
    </lineage>
</organism>
<evidence type="ECO:0000259" key="12">
    <source>
        <dbReference type="PROSITE" id="PS52035"/>
    </source>
</evidence>
<evidence type="ECO:0000256" key="7">
    <source>
        <dbReference type="ARBA" id="ARBA00053417"/>
    </source>
</evidence>
<dbReference type="SUPFAM" id="SSF49785">
    <property type="entry name" value="Galactose-binding domain-like"/>
    <property type="match status" value="1"/>
</dbReference>
<feature type="domain" description="F5/8 type C" evidence="11">
    <location>
        <begin position="278"/>
        <end position="437"/>
    </location>
</feature>
<feature type="compositionally biased region" description="Polar residues" evidence="10">
    <location>
        <begin position="187"/>
        <end position="202"/>
    </location>
</feature>
<dbReference type="InterPro" id="IPR057246">
    <property type="entry name" value="CARBOXYPEPT_ZN_1"/>
</dbReference>
<evidence type="ECO:0000256" key="8">
    <source>
        <dbReference type="ARBA" id="ARBA00073650"/>
    </source>
</evidence>
<keyword evidence="3" id="KW-0964">Secreted</keyword>
<dbReference type="GO" id="GO:0005576">
    <property type="term" value="C:extracellular region"/>
    <property type="evidence" value="ECO:0007669"/>
    <property type="project" value="UniProtKB-SubCell"/>
</dbReference>
<dbReference type="SMART" id="SM00231">
    <property type="entry name" value="FA58C"/>
    <property type="match status" value="1"/>
</dbReference>
<dbReference type="Pfam" id="PF00754">
    <property type="entry name" value="F5_F8_type_C"/>
    <property type="match status" value="1"/>
</dbReference>
<feature type="compositionally biased region" description="Basic residues" evidence="10">
    <location>
        <begin position="203"/>
        <end position="212"/>
    </location>
</feature>
<dbReference type="CDD" id="cd00057">
    <property type="entry name" value="FA58C"/>
    <property type="match status" value="1"/>
</dbReference>
<proteinExistence type="inferred from homology"/>
<dbReference type="GO" id="GO:0008270">
    <property type="term" value="F:zinc ion binding"/>
    <property type="evidence" value="ECO:0007669"/>
    <property type="project" value="InterPro"/>
</dbReference>
<dbReference type="FunFam" id="2.60.120.260:FF:000035">
    <property type="entry name" value="probable carboxypeptidase X1 isoform X2"/>
    <property type="match status" value="1"/>
</dbReference>
<dbReference type="PROSITE" id="PS00132">
    <property type="entry name" value="CARBOXYPEPT_ZN_1"/>
    <property type="match status" value="1"/>
</dbReference>
<evidence type="ECO:0000256" key="9">
    <source>
        <dbReference type="PROSITE-ProRule" id="PRU01379"/>
    </source>
</evidence>
<dbReference type="InterPro" id="IPR000834">
    <property type="entry name" value="Peptidase_M14"/>
</dbReference>
<dbReference type="FunFam" id="3.40.630.10:FF:000007">
    <property type="entry name" value="Carboxypeptidase X (M14 family), member 1"/>
    <property type="match status" value="1"/>
</dbReference>
<dbReference type="PROSITE" id="PS01286">
    <property type="entry name" value="FA58C_2"/>
    <property type="match status" value="1"/>
</dbReference>
<dbReference type="PROSITE" id="PS50022">
    <property type="entry name" value="FA58C_3"/>
    <property type="match status" value="1"/>
</dbReference>
<evidence type="ECO:0000256" key="1">
    <source>
        <dbReference type="ARBA" id="ARBA00004613"/>
    </source>
</evidence>
<sequence length="898" mass="102301">MCKASLNKAIIREPVDGSMQSSVNIFFWKNSVHGLFVTTMPFSEFISHLPIPHYRPLLASSLETGGCPSLNSAWMWVENQFLPNSQAGLGMGTALVRSSSRECVQGNTATIGHCPALLALALLGLLGLLPEVCSGYLSEDEDYYMQELLSREHYYHIPAQEESPVEGDEIRADDLLIPATRKKPKVKSTSGKPTVKQTGTKKTSVRASKKKTEKTSNSISEAERQFLSERVVSLLDKTLAEFLERFFQNFMRDLMSELLPVLFAGLILMTINIGADLIECPPLGLENLKIDDFQLHASTMQRYGLGAHRGRLNIQAGLYEDDLYDGGWCAGRNDPLQWFEVDARRLTKFTGVITQGRSSVWSSDWVTLYRVLLSNDSHTWVALKNGTRELLFIGNKEKEIPVQNTFPRPVVARYIRINPRSWYSGGSICMRTEILGCPMPDPNNYYHRRNEITTTDNLDFKHHSYKEMRQLMKVVNEMCPNITRIYNIGKSYSGQKLYAFEISDNPGEHELGEPEFRYTAGSHGNEVLGRELLLLLMQFMCQEYLSRNPRIRRLVHETRIHLLPSINPDGYDKAAEAGSELSGWSLGRWSQDGLDIHHNFPDLNAILWEAESRKWVPRRFPNHHIPIPEWYQSKNATVAMETRALLGWMEKIPFVLGSNLQGGELVVTFPYDRTRPHRTMREATPTPDDHVFRWLAFSYASTHRLMTDAARRVCHTDDFAKEDGTINGASWHTAAGSMNDFSYLHTNCFELSMYVGCDKFPHESELPEEWENNRESLLVFMEQVHRGIKGVVRDMQGRGIANAIISVEGINHDIRTAAEGDYWRLLNPGEYRVTVRAEGFTTTSKMCEVGYDMGATRCDFTVTRSNLSRIKEIMKKYNKQPVTLRQLPRRPRHRPLGT</sequence>
<dbReference type="SUPFAM" id="SSF53187">
    <property type="entry name" value="Zn-dependent exopeptidases"/>
    <property type="match status" value="1"/>
</dbReference>
<dbReference type="PROSITE" id="PS52035">
    <property type="entry name" value="PEPTIDASE_M14"/>
    <property type="match status" value="1"/>
</dbReference>
<dbReference type="Pfam" id="PF00246">
    <property type="entry name" value="Peptidase_M14"/>
    <property type="match status" value="1"/>
</dbReference>
<dbReference type="PANTHER" id="PTHR11532">
    <property type="entry name" value="PROTEASE M14 CARBOXYPEPTIDASE"/>
    <property type="match status" value="1"/>
</dbReference>
<keyword evidence="6" id="KW-0325">Glycoprotein</keyword>
<reference evidence="13" key="1">
    <citation type="submission" date="2023-03" db="EMBL/GenBank/DDBJ databases">
        <title>Electrophorus voltai genome.</title>
        <authorList>
            <person name="Bian C."/>
        </authorList>
    </citation>
    <scope>NUCLEOTIDE SEQUENCE</scope>
    <source>
        <strain evidence="13">CB-2022</strain>
        <tissue evidence="13">Muscle</tissue>
    </source>
</reference>
<dbReference type="SUPFAM" id="SSF49464">
    <property type="entry name" value="Carboxypeptidase regulatory domain-like"/>
    <property type="match status" value="1"/>
</dbReference>
<dbReference type="CDD" id="cd11308">
    <property type="entry name" value="Peptidase_M14NE-CP-C_like"/>
    <property type="match status" value="1"/>
</dbReference>
<dbReference type="Pfam" id="PF13620">
    <property type="entry name" value="CarboxypepD_reg"/>
    <property type="match status" value="1"/>
</dbReference>
<dbReference type="InterPro" id="IPR008979">
    <property type="entry name" value="Galactose-bd-like_sf"/>
</dbReference>